<name>A0ABD5VH21_9EURY</name>
<gene>
    <name evidence="1" type="ORF">ACFQGB_13025</name>
</gene>
<keyword evidence="2" id="KW-1185">Reference proteome</keyword>
<reference evidence="1 2" key="1">
    <citation type="journal article" date="2019" name="Int. J. Syst. Evol. Microbiol.">
        <title>The Global Catalogue of Microorganisms (GCM) 10K type strain sequencing project: providing services to taxonomists for standard genome sequencing and annotation.</title>
        <authorList>
            <consortium name="The Broad Institute Genomics Platform"/>
            <consortium name="The Broad Institute Genome Sequencing Center for Infectious Disease"/>
            <person name="Wu L."/>
            <person name="Ma J."/>
        </authorList>
    </citation>
    <scope>NUCLEOTIDE SEQUENCE [LARGE SCALE GENOMIC DNA]</scope>
    <source>
        <strain evidence="1 2">GX26</strain>
    </source>
</reference>
<evidence type="ECO:0000313" key="2">
    <source>
        <dbReference type="Proteomes" id="UP001596395"/>
    </source>
</evidence>
<dbReference type="Proteomes" id="UP001596395">
    <property type="component" value="Unassembled WGS sequence"/>
</dbReference>
<dbReference type="AlphaFoldDB" id="A0ABD5VH21"/>
<accession>A0ABD5VH21</accession>
<organism evidence="1 2">
    <name type="scientific">Halorubellus litoreus</name>
    <dbReference type="NCBI Taxonomy" id="755308"/>
    <lineage>
        <taxon>Archaea</taxon>
        <taxon>Methanobacteriati</taxon>
        <taxon>Methanobacteriota</taxon>
        <taxon>Stenosarchaea group</taxon>
        <taxon>Halobacteria</taxon>
        <taxon>Halobacteriales</taxon>
        <taxon>Halorubellaceae</taxon>
        <taxon>Halorubellus</taxon>
    </lineage>
</organism>
<evidence type="ECO:0000313" key="1">
    <source>
        <dbReference type="EMBL" id="MFC6953788.1"/>
    </source>
</evidence>
<dbReference type="RefSeq" id="WP_336350741.1">
    <property type="nucleotide sequence ID" value="NZ_JAZAQL010000002.1"/>
</dbReference>
<proteinExistence type="predicted"/>
<protein>
    <submittedName>
        <fullName evidence="1">Uncharacterized protein</fullName>
    </submittedName>
</protein>
<dbReference type="EMBL" id="JBHSXN010000002">
    <property type="protein sequence ID" value="MFC6953788.1"/>
    <property type="molecule type" value="Genomic_DNA"/>
</dbReference>
<comment type="caution">
    <text evidence="1">The sequence shown here is derived from an EMBL/GenBank/DDBJ whole genome shotgun (WGS) entry which is preliminary data.</text>
</comment>
<sequence length="106" mass="12025">MRDLKVNGNFELHLDDTNDLATVTGRESFEQALGFILSRYFTRILGETGPANIVEKVRLQAERVAMNSQLVDEIEGLRVQFTDTPGEIEVAVYYTVGEPYREILTE</sequence>